<accession>A0AAD5U8V4</accession>
<evidence type="ECO:0000313" key="12">
    <source>
        <dbReference type="Proteomes" id="UP001211065"/>
    </source>
</evidence>
<dbReference type="PROSITE" id="PS00170">
    <property type="entry name" value="CSA_PPIASE_1"/>
    <property type="match status" value="1"/>
</dbReference>
<evidence type="ECO:0000256" key="5">
    <source>
        <dbReference type="ARBA" id="ARBA00023235"/>
    </source>
</evidence>
<feature type="domain" description="PPIase cyclophilin-type" evidence="10">
    <location>
        <begin position="243"/>
        <end position="401"/>
    </location>
</feature>
<feature type="compositionally biased region" description="Basic and acidic residues" evidence="7">
    <location>
        <begin position="81"/>
        <end position="95"/>
    </location>
</feature>
<dbReference type="SUPFAM" id="SSF54534">
    <property type="entry name" value="FKBP-like"/>
    <property type="match status" value="1"/>
</dbReference>
<keyword evidence="8" id="KW-1133">Transmembrane helix</keyword>
<dbReference type="EMBL" id="JADGJW010000013">
    <property type="protein sequence ID" value="KAJ3227633.1"/>
    <property type="molecule type" value="Genomic_DNA"/>
</dbReference>
<dbReference type="GO" id="GO:0003755">
    <property type="term" value="F:peptidyl-prolyl cis-trans isomerase activity"/>
    <property type="evidence" value="ECO:0007669"/>
    <property type="project" value="UniProtKB-KW"/>
</dbReference>
<dbReference type="Gene3D" id="2.40.100.10">
    <property type="entry name" value="Cyclophilin-like"/>
    <property type="match status" value="1"/>
</dbReference>
<dbReference type="GO" id="GO:0006457">
    <property type="term" value="P:protein folding"/>
    <property type="evidence" value="ECO:0007669"/>
    <property type="project" value="InterPro"/>
</dbReference>
<dbReference type="InterPro" id="IPR029000">
    <property type="entry name" value="Cyclophilin-like_dom_sf"/>
</dbReference>
<comment type="caution">
    <text evidence="11">The sequence shown here is derived from an EMBL/GenBank/DDBJ whole genome shotgun (WGS) entry which is preliminary data.</text>
</comment>
<keyword evidence="8" id="KW-0472">Membrane</keyword>
<dbReference type="InterPro" id="IPR046357">
    <property type="entry name" value="PPIase_dom_sf"/>
</dbReference>
<evidence type="ECO:0000256" key="3">
    <source>
        <dbReference type="ARBA" id="ARBA00013194"/>
    </source>
</evidence>
<feature type="domain" description="PPIase FKBP-type" evidence="9">
    <location>
        <begin position="127"/>
        <end position="213"/>
    </location>
</feature>
<dbReference type="GO" id="GO:0016018">
    <property type="term" value="F:cyclosporin A binding"/>
    <property type="evidence" value="ECO:0007669"/>
    <property type="project" value="TreeGrafter"/>
</dbReference>
<keyword evidence="8" id="KW-0812">Transmembrane</keyword>
<evidence type="ECO:0000256" key="6">
    <source>
        <dbReference type="PROSITE-ProRule" id="PRU00277"/>
    </source>
</evidence>
<evidence type="ECO:0000256" key="4">
    <source>
        <dbReference type="ARBA" id="ARBA00023110"/>
    </source>
</evidence>
<gene>
    <name evidence="11" type="ORF">HK099_001140</name>
</gene>
<evidence type="ECO:0000259" key="10">
    <source>
        <dbReference type="PROSITE" id="PS50072"/>
    </source>
</evidence>
<evidence type="ECO:0000259" key="9">
    <source>
        <dbReference type="PROSITE" id="PS50059"/>
    </source>
</evidence>
<dbReference type="PRINTS" id="PR00153">
    <property type="entry name" value="CSAPPISMRASE"/>
</dbReference>
<dbReference type="Pfam" id="PF00160">
    <property type="entry name" value="Pro_isomerase"/>
    <property type="match status" value="1"/>
</dbReference>
<protein>
    <recommendedName>
        <fullName evidence="3 6">peptidylprolyl isomerase</fullName>
        <ecNumber evidence="3 6">5.2.1.8</ecNumber>
    </recommendedName>
</protein>
<dbReference type="PANTHER" id="PTHR11071:SF561">
    <property type="entry name" value="PEPTIDYL-PROLYL CIS-TRANS ISOMERASE D-RELATED"/>
    <property type="match status" value="1"/>
</dbReference>
<dbReference type="PANTHER" id="PTHR11071">
    <property type="entry name" value="PEPTIDYL-PROLYL CIS-TRANS ISOMERASE"/>
    <property type="match status" value="1"/>
</dbReference>
<keyword evidence="4 6" id="KW-0697">Rotamase</keyword>
<dbReference type="InterPro" id="IPR002130">
    <property type="entry name" value="Cyclophilin-type_PPIase_dom"/>
</dbReference>
<name>A0AAD5U8V4_9FUNG</name>
<organism evidence="11 12">
    <name type="scientific">Clydaea vesicula</name>
    <dbReference type="NCBI Taxonomy" id="447962"/>
    <lineage>
        <taxon>Eukaryota</taxon>
        <taxon>Fungi</taxon>
        <taxon>Fungi incertae sedis</taxon>
        <taxon>Chytridiomycota</taxon>
        <taxon>Chytridiomycota incertae sedis</taxon>
        <taxon>Chytridiomycetes</taxon>
        <taxon>Lobulomycetales</taxon>
        <taxon>Lobulomycetaceae</taxon>
        <taxon>Clydaea</taxon>
    </lineage>
</organism>
<evidence type="ECO:0000256" key="2">
    <source>
        <dbReference type="ARBA" id="ARBA00004319"/>
    </source>
</evidence>
<dbReference type="SUPFAM" id="SSF50891">
    <property type="entry name" value="Cyclophilin-like"/>
    <property type="match status" value="1"/>
</dbReference>
<evidence type="ECO:0000313" key="11">
    <source>
        <dbReference type="EMBL" id="KAJ3227633.1"/>
    </source>
</evidence>
<comment type="catalytic activity">
    <reaction evidence="1 6">
        <text>[protein]-peptidylproline (omega=180) = [protein]-peptidylproline (omega=0)</text>
        <dbReference type="Rhea" id="RHEA:16237"/>
        <dbReference type="Rhea" id="RHEA-COMP:10747"/>
        <dbReference type="Rhea" id="RHEA-COMP:10748"/>
        <dbReference type="ChEBI" id="CHEBI:83833"/>
        <dbReference type="ChEBI" id="CHEBI:83834"/>
        <dbReference type="EC" id="5.2.1.8"/>
    </reaction>
</comment>
<evidence type="ECO:0000256" key="7">
    <source>
        <dbReference type="SAM" id="MobiDB-lite"/>
    </source>
</evidence>
<dbReference type="PROSITE" id="PS50072">
    <property type="entry name" value="CSA_PPIASE_2"/>
    <property type="match status" value="1"/>
</dbReference>
<dbReference type="PROSITE" id="PS50059">
    <property type="entry name" value="FKBP_PPIASE"/>
    <property type="match status" value="1"/>
</dbReference>
<feature type="region of interest" description="Disordered" evidence="7">
    <location>
        <begin position="53"/>
        <end position="100"/>
    </location>
</feature>
<evidence type="ECO:0000256" key="1">
    <source>
        <dbReference type="ARBA" id="ARBA00000971"/>
    </source>
</evidence>
<feature type="compositionally biased region" description="Low complexity" evidence="7">
    <location>
        <begin position="66"/>
        <end position="78"/>
    </location>
</feature>
<feature type="transmembrane region" description="Helical" evidence="8">
    <location>
        <begin position="21"/>
        <end position="39"/>
    </location>
</feature>
<comment type="subcellular location">
    <subcellularLocation>
        <location evidence="2">Endoplasmic reticulum lumen</location>
    </subcellularLocation>
</comment>
<reference evidence="11" key="1">
    <citation type="submission" date="2020-05" db="EMBL/GenBank/DDBJ databases">
        <title>Phylogenomic resolution of chytrid fungi.</title>
        <authorList>
            <person name="Stajich J.E."/>
            <person name="Amses K."/>
            <person name="Simmons R."/>
            <person name="Seto K."/>
            <person name="Myers J."/>
            <person name="Bonds A."/>
            <person name="Quandt C.A."/>
            <person name="Barry K."/>
            <person name="Liu P."/>
            <person name="Grigoriev I."/>
            <person name="Longcore J.E."/>
            <person name="James T.Y."/>
        </authorList>
    </citation>
    <scope>NUCLEOTIDE SEQUENCE</scope>
    <source>
        <strain evidence="11">JEL0476</strain>
    </source>
</reference>
<dbReference type="GO" id="GO:0005788">
    <property type="term" value="C:endoplasmic reticulum lumen"/>
    <property type="evidence" value="ECO:0007669"/>
    <property type="project" value="UniProtKB-SubCell"/>
</dbReference>
<dbReference type="AlphaFoldDB" id="A0AAD5U8V4"/>
<dbReference type="InterPro" id="IPR020892">
    <property type="entry name" value="Cyclophilin-type_PPIase_CS"/>
</dbReference>
<keyword evidence="5 6" id="KW-0413">Isomerase</keyword>
<dbReference type="Pfam" id="PF00254">
    <property type="entry name" value="FKBP_C"/>
    <property type="match status" value="1"/>
</dbReference>
<evidence type="ECO:0000256" key="8">
    <source>
        <dbReference type="SAM" id="Phobius"/>
    </source>
</evidence>
<dbReference type="FunFam" id="3.10.50.40:FF:000006">
    <property type="entry name" value="Peptidyl-prolyl cis-trans isomerase"/>
    <property type="match status" value="1"/>
</dbReference>
<dbReference type="Gene3D" id="3.10.50.40">
    <property type="match status" value="1"/>
</dbReference>
<proteinExistence type="predicted"/>
<dbReference type="EC" id="5.2.1.8" evidence="3 6"/>
<dbReference type="FunFam" id="2.40.100.10:FF:000001">
    <property type="entry name" value="Peptidyl-prolyl cis-trans isomerase"/>
    <property type="match status" value="1"/>
</dbReference>
<feature type="compositionally biased region" description="Basic and acidic residues" evidence="7">
    <location>
        <begin position="53"/>
        <end position="62"/>
    </location>
</feature>
<sequence>MNHHRYHPVRKNNKLNKSKSRPILWCVFISLAVIFLFAVHNSDGVKEKSSLLKSTSKNEKSKAHQQNEQQQNLNLKNNYSVKEEEKISNTDESKDQSQQVAVKIKPPTELLIEVLKKVDCDRKSEKGDVLSVDYTGTLFETGEKFDSSLDSKRPFVFTIGKGQAIKGWDLGLLVGEERKLTISSKLGYGDAGYTSLIKGGAALVFEVKLLEFKNPKLEMVGPTVPKVEVTVEKKADEITSKVFLDIAIGDREAKRIVIGLYGNALPLTTENFRALATGEKGFGFKGSKFHRVIKNFVIQGGDFTRGDGTGGKSIYNGKFKDEGFPFKHFEAGLLSMANSGRDTNGSQFFITCAATLWLDGKHVVFGKVIEGLDFILNEVQQVETGAHDKPSIDVTIKDCGVL</sequence>
<dbReference type="Proteomes" id="UP001211065">
    <property type="component" value="Unassembled WGS sequence"/>
</dbReference>
<dbReference type="InterPro" id="IPR001179">
    <property type="entry name" value="PPIase_FKBP_dom"/>
</dbReference>
<keyword evidence="12" id="KW-1185">Reference proteome</keyword>